<name>A0AA38GAN4_TAXCH</name>
<feature type="domain" description="Bifunctional inhibitor/plant lipid transfer protein/seed storage helical" evidence="1">
    <location>
        <begin position="4"/>
        <end position="69"/>
    </location>
</feature>
<dbReference type="OMA" id="SACSCIK"/>
<dbReference type="GO" id="GO:0006869">
    <property type="term" value="P:lipid transport"/>
    <property type="evidence" value="ECO:0007669"/>
    <property type="project" value="InterPro"/>
</dbReference>
<dbReference type="InterPro" id="IPR036312">
    <property type="entry name" value="Bifun_inhib/LTP/seed_sf"/>
</dbReference>
<reference evidence="2 3" key="1">
    <citation type="journal article" date="2021" name="Nat. Plants">
        <title>The Taxus genome provides insights into paclitaxel biosynthesis.</title>
        <authorList>
            <person name="Xiong X."/>
            <person name="Gou J."/>
            <person name="Liao Q."/>
            <person name="Li Y."/>
            <person name="Zhou Q."/>
            <person name="Bi G."/>
            <person name="Li C."/>
            <person name="Du R."/>
            <person name="Wang X."/>
            <person name="Sun T."/>
            <person name="Guo L."/>
            <person name="Liang H."/>
            <person name="Lu P."/>
            <person name="Wu Y."/>
            <person name="Zhang Z."/>
            <person name="Ro D.K."/>
            <person name="Shang Y."/>
            <person name="Huang S."/>
            <person name="Yan J."/>
        </authorList>
    </citation>
    <scope>NUCLEOTIDE SEQUENCE [LARGE SCALE GENOMIC DNA]</scope>
    <source>
        <strain evidence="2">Ta-2019</strain>
    </source>
</reference>
<sequence>NDAQPTQGCCNGVSSLVAAAQSTEDKRSACSCIKSLASSASQASYDKAGKLPGLCGVNLGYTITPSIDCATIT</sequence>
<dbReference type="Pfam" id="PF00234">
    <property type="entry name" value="Tryp_alpha_amyl"/>
    <property type="match status" value="1"/>
</dbReference>
<dbReference type="Proteomes" id="UP000824469">
    <property type="component" value="Unassembled WGS sequence"/>
</dbReference>
<organism evidence="2 3">
    <name type="scientific">Taxus chinensis</name>
    <name type="common">Chinese yew</name>
    <name type="synonym">Taxus wallichiana var. chinensis</name>
    <dbReference type="NCBI Taxonomy" id="29808"/>
    <lineage>
        <taxon>Eukaryota</taxon>
        <taxon>Viridiplantae</taxon>
        <taxon>Streptophyta</taxon>
        <taxon>Embryophyta</taxon>
        <taxon>Tracheophyta</taxon>
        <taxon>Spermatophyta</taxon>
        <taxon>Pinopsida</taxon>
        <taxon>Pinidae</taxon>
        <taxon>Conifers II</taxon>
        <taxon>Cupressales</taxon>
        <taxon>Taxaceae</taxon>
        <taxon>Taxus</taxon>
    </lineage>
</organism>
<dbReference type="EMBL" id="JAHRHJ020000004">
    <property type="protein sequence ID" value="KAH9317999.1"/>
    <property type="molecule type" value="Genomic_DNA"/>
</dbReference>
<dbReference type="AlphaFoldDB" id="A0AA38GAN4"/>
<gene>
    <name evidence="2" type="ORF">KI387_019768</name>
</gene>
<dbReference type="GO" id="GO:0008289">
    <property type="term" value="F:lipid binding"/>
    <property type="evidence" value="ECO:0007669"/>
    <property type="project" value="InterPro"/>
</dbReference>
<feature type="non-terminal residue" evidence="2">
    <location>
        <position position="73"/>
    </location>
</feature>
<dbReference type="PROSITE" id="PS00597">
    <property type="entry name" value="PLANT_LTP"/>
    <property type="match status" value="1"/>
</dbReference>
<dbReference type="SUPFAM" id="SSF47699">
    <property type="entry name" value="Bifunctional inhibitor/lipid-transfer protein/seed storage 2S albumin"/>
    <property type="match status" value="1"/>
</dbReference>
<dbReference type="InterPro" id="IPR000528">
    <property type="entry name" value="Plant_nsLTP"/>
</dbReference>
<protein>
    <recommendedName>
        <fullName evidence="1">Bifunctional inhibitor/plant lipid transfer protein/seed storage helical domain-containing protein</fullName>
    </recommendedName>
</protein>
<keyword evidence="3" id="KW-1185">Reference proteome</keyword>
<evidence type="ECO:0000313" key="2">
    <source>
        <dbReference type="EMBL" id="KAH9317999.1"/>
    </source>
</evidence>
<dbReference type="CDD" id="cd01960">
    <property type="entry name" value="nsLTP1"/>
    <property type="match status" value="1"/>
</dbReference>
<dbReference type="Gene3D" id="1.10.110.10">
    <property type="entry name" value="Plant lipid-transfer and hydrophobic proteins"/>
    <property type="match status" value="1"/>
</dbReference>
<dbReference type="PRINTS" id="PR00382">
    <property type="entry name" value="LIPIDTRNSFER"/>
</dbReference>
<comment type="caution">
    <text evidence="2">The sequence shown here is derived from an EMBL/GenBank/DDBJ whole genome shotgun (WGS) entry which is preliminary data.</text>
</comment>
<accession>A0AA38GAN4</accession>
<evidence type="ECO:0000259" key="1">
    <source>
        <dbReference type="Pfam" id="PF00234"/>
    </source>
</evidence>
<proteinExistence type="predicted"/>
<dbReference type="InterPro" id="IPR016140">
    <property type="entry name" value="Bifunc_inhib/LTP/seed_store"/>
</dbReference>
<evidence type="ECO:0000313" key="3">
    <source>
        <dbReference type="Proteomes" id="UP000824469"/>
    </source>
</evidence>
<dbReference type="PANTHER" id="PTHR33076">
    <property type="entry name" value="NON-SPECIFIC LIPID-TRANSFER PROTEIN 2-RELATED"/>
    <property type="match status" value="1"/>
</dbReference>